<keyword evidence="2" id="KW-1185">Reference proteome</keyword>
<dbReference type="VEuPathDB" id="MicrosporidiaDB:DI09_369p10"/>
<dbReference type="AlphaFoldDB" id="A0A098VQX4"/>
<proteinExistence type="predicted"/>
<dbReference type="RefSeq" id="XP_013237843.1">
    <property type="nucleotide sequence ID" value="XM_013382389.1"/>
</dbReference>
<dbReference type="HOGENOM" id="CLU_1690962_0_0_1"/>
<dbReference type="GeneID" id="25259707"/>
<evidence type="ECO:0000313" key="2">
    <source>
        <dbReference type="Proteomes" id="UP000029725"/>
    </source>
</evidence>
<feature type="non-terminal residue" evidence="1">
    <location>
        <position position="1"/>
    </location>
</feature>
<dbReference type="EMBL" id="JMKJ01000298">
    <property type="protein sequence ID" value="KGG51407.1"/>
    <property type="molecule type" value="Genomic_DNA"/>
</dbReference>
<reference evidence="1 2" key="1">
    <citation type="submission" date="2014-04" db="EMBL/GenBank/DDBJ databases">
        <title>A new species of microsporidia sheds light on the evolution of extreme parasitism.</title>
        <authorList>
            <person name="Haag K.L."/>
            <person name="James T.Y."/>
            <person name="Larsson R."/>
            <person name="Schaer T.M."/>
            <person name="Refardt D."/>
            <person name="Pombert J.-F."/>
            <person name="Ebert D."/>
        </authorList>
    </citation>
    <scope>NUCLEOTIDE SEQUENCE [LARGE SCALE GENOMIC DNA]</scope>
    <source>
        <strain evidence="1 2">UGP3</strain>
        <tissue evidence="1">Spores</tissue>
    </source>
</reference>
<gene>
    <name evidence="1" type="ORF">DI09_369p10</name>
</gene>
<evidence type="ECO:0000313" key="1">
    <source>
        <dbReference type="EMBL" id="KGG51407.1"/>
    </source>
</evidence>
<accession>A0A098VQX4</accession>
<protein>
    <submittedName>
        <fullName evidence="1">Uncharacterized protein</fullName>
    </submittedName>
</protein>
<organism evidence="1 2">
    <name type="scientific">Mitosporidium daphniae</name>
    <dbReference type="NCBI Taxonomy" id="1485682"/>
    <lineage>
        <taxon>Eukaryota</taxon>
        <taxon>Fungi</taxon>
        <taxon>Fungi incertae sedis</taxon>
        <taxon>Microsporidia</taxon>
        <taxon>Mitosporidium</taxon>
    </lineage>
</organism>
<name>A0A098VQX4_9MICR</name>
<sequence>PITFKSHSIGKKSRKEQLNSSMHWFSETSVVASSAPSSPHIARCTRDQNGVFHVFFSDNFMFYIIPEHSICWNKNLEDWVTKETLLVHSGIKARLQFFSQIFFNFGMAPSKSAVVAFIRGIWSLLSGVSFWSVLFGHLSSNPKSQCAWILGIKWHH</sequence>
<dbReference type="Proteomes" id="UP000029725">
    <property type="component" value="Unassembled WGS sequence"/>
</dbReference>
<comment type="caution">
    <text evidence="1">The sequence shown here is derived from an EMBL/GenBank/DDBJ whole genome shotgun (WGS) entry which is preliminary data.</text>
</comment>